<keyword evidence="2" id="KW-1185">Reference proteome</keyword>
<organism evidence="1 2">
    <name type="scientific">Caerostris extrusa</name>
    <name type="common">Bark spider</name>
    <name type="synonym">Caerostris bankana</name>
    <dbReference type="NCBI Taxonomy" id="172846"/>
    <lineage>
        <taxon>Eukaryota</taxon>
        <taxon>Metazoa</taxon>
        <taxon>Ecdysozoa</taxon>
        <taxon>Arthropoda</taxon>
        <taxon>Chelicerata</taxon>
        <taxon>Arachnida</taxon>
        <taxon>Araneae</taxon>
        <taxon>Araneomorphae</taxon>
        <taxon>Entelegynae</taxon>
        <taxon>Araneoidea</taxon>
        <taxon>Araneidae</taxon>
        <taxon>Caerostris</taxon>
    </lineage>
</organism>
<evidence type="ECO:0000313" key="1">
    <source>
        <dbReference type="EMBL" id="GIY00738.1"/>
    </source>
</evidence>
<evidence type="ECO:0000313" key="2">
    <source>
        <dbReference type="Proteomes" id="UP001054945"/>
    </source>
</evidence>
<name>A0AAV4Q013_CAEEX</name>
<sequence length="124" mass="14227">MVENSSFRRTLRLFIISRNVRGSKKSPVILFSFLCYQVARPELEEKVCHGRTTHLISQMTGTRECFFSSRWCAPVVCKARIWKASQCVSSYNVFFLSVDLRLFSGFGTISQQNIHALAKPELET</sequence>
<protein>
    <submittedName>
        <fullName evidence="1">Uncharacterized protein</fullName>
    </submittedName>
</protein>
<comment type="caution">
    <text evidence="1">The sequence shown here is derived from an EMBL/GenBank/DDBJ whole genome shotgun (WGS) entry which is preliminary data.</text>
</comment>
<dbReference type="EMBL" id="BPLR01005220">
    <property type="protein sequence ID" value="GIY00738.1"/>
    <property type="molecule type" value="Genomic_DNA"/>
</dbReference>
<proteinExistence type="predicted"/>
<accession>A0AAV4Q013</accession>
<gene>
    <name evidence="1" type="ORF">CEXT_372071</name>
</gene>
<dbReference type="AlphaFoldDB" id="A0AAV4Q013"/>
<dbReference type="Proteomes" id="UP001054945">
    <property type="component" value="Unassembled WGS sequence"/>
</dbReference>
<reference evidence="1 2" key="1">
    <citation type="submission" date="2021-06" db="EMBL/GenBank/DDBJ databases">
        <title>Caerostris extrusa draft genome.</title>
        <authorList>
            <person name="Kono N."/>
            <person name="Arakawa K."/>
        </authorList>
    </citation>
    <scope>NUCLEOTIDE SEQUENCE [LARGE SCALE GENOMIC DNA]</scope>
</reference>